<evidence type="ECO:0000313" key="2">
    <source>
        <dbReference type="EMBL" id="PNF43339.1"/>
    </source>
</evidence>
<proteinExistence type="predicted"/>
<reference evidence="2 3" key="1">
    <citation type="submission" date="2017-12" db="EMBL/GenBank/DDBJ databases">
        <title>Hemimetabolous genomes reveal molecular basis of termite eusociality.</title>
        <authorList>
            <person name="Harrison M.C."/>
            <person name="Jongepier E."/>
            <person name="Robertson H.M."/>
            <person name="Arning N."/>
            <person name="Bitard-Feildel T."/>
            <person name="Chao H."/>
            <person name="Childers C.P."/>
            <person name="Dinh H."/>
            <person name="Doddapaneni H."/>
            <person name="Dugan S."/>
            <person name="Gowin J."/>
            <person name="Greiner C."/>
            <person name="Han Y."/>
            <person name="Hu H."/>
            <person name="Hughes D.S.T."/>
            <person name="Huylmans A.-K."/>
            <person name="Kemena C."/>
            <person name="Kremer L.P.M."/>
            <person name="Lee S.L."/>
            <person name="Lopez-Ezquerra A."/>
            <person name="Mallet L."/>
            <person name="Monroy-Kuhn J.M."/>
            <person name="Moser A."/>
            <person name="Murali S.C."/>
            <person name="Muzny D.M."/>
            <person name="Otani S."/>
            <person name="Piulachs M.-D."/>
            <person name="Poelchau M."/>
            <person name="Qu J."/>
            <person name="Schaub F."/>
            <person name="Wada-Katsumata A."/>
            <person name="Worley K.C."/>
            <person name="Xie Q."/>
            <person name="Ylla G."/>
            <person name="Poulsen M."/>
            <person name="Gibbs R.A."/>
            <person name="Schal C."/>
            <person name="Richards S."/>
            <person name="Belles X."/>
            <person name="Korb J."/>
            <person name="Bornberg-Bauer E."/>
        </authorList>
    </citation>
    <scope>NUCLEOTIDE SEQUENCE [LARGE SCALE GENOMIC DNA]</scope>
    <source>
        <tissue evidence="2">Whole body</tissue>
    </source>
</reference>
<feature type="compositionally biased region" description="Low complexity" evidence="1">
    <location>
        <begin position="259"/>
        <end position="270"/>
    </location>
</feature>
<feature type="region of interest" description="Disordered" evidence="1">
    <location>
        <begin position="1"/>
        <end position="314"/>
    </location>
</feature>
<feature type="compositionally biased region" description="Basic and acidic residues" evidence="1">
    <location>
        <begin position="202"/>
        <end position="229"/>
    </location>
</feature>
<dbReference type="AlphaFoldDB" id="A0A2J7RR78"/>
<feature type="compositionally biased region" description="Basic and acidic residues" evidence="1">
    <location>
        <begin position="240"/>
        <end position="251"/>
    </location>
</feature>
<sequence>MSGEKVDVKKENAVDVSNRESEDDAPQGRNRRSGGKRVSTITRTTQEGEALLKGLGHEESGSVEVENRRRTRSSTRGVPPTPPPPVKREKKTPPSGGRGSRRGRPKREENQEEKPKEDGSEQETTNDAANDKSGGKPGAEEMEEKDKNTEGGDLEKKMEVDEDKATPAAADQDSSSSQTQKSESASDGPEGAVPVTENAENAEAKTPDGNHEEADKHPSPAKETADASERPGSVAENEVNEDKAPSSEDKPAPVPTIPAPATTAVVTPTADGSSGDPKKPAISVIPPTIENNKVTVPTTTVTGLTEEGKPAAAE</sequence>
<dbReference type="OrthoDB" id="6372019at2759"/>
<feature type="compositionally biased region" description="Basic and acidic residues" evidence="1">
    <location>
        <begin position="144"/>
        <end position="165"/>
    </location>
</feature>
<keyword evidence="3" id="KW-1185">Reference proteome</keyword>
<dbReference type="EMBL" id="NEVH01000611">
    <property type="protein sequence ID" value="PNF43337.1"/>
    <property type="molecule type" value="Genomic_DNA"/>
</dbReference>
<feature type="compositionally biased region" description="Basic and acidic residues" evidence="1">
    <location>
        <begin position="55"/>
        <end position="68"/>
    </location>
</feature>
<name>A0A2J7RR78_9NEOP</name>
<gene>
    <name evidence="2" type="ORF">B7P43_G14483</name>
</gene>
<organism evidence="2 3">
    <name type="scientific">Cryptotermes secundus</name>
    <dbReference type="NCBI Taxonomy" id="105785"/>
    <lineage>
        <taxon>Eukaryota</taxon>
        <taxon>Metazoa</taxon>
        <taxon>Ecdysozoa</taxon>
        <taxon>Arthropoda</taxon>
        <taxon>Hexapoda</taxon>
        <taxon>Insecta</taxon>
        <taxon>Pterygota</taxon>
        <taxon>Neoptera</taxon>
        <taxon>Polyneoptera</taxon>
        <taxon>Dictyoptera</taxon>
        <taxon>Blattodea</taxon>
        <taxon>Blattoidea</taxon>
        <taxon>Termitoidae</taxon>
        <taxon>Kalotermitidae</taxon>
        <taxon>Cryptotermitinae</taxon>
        <taxon>Cryptotermes</taxon>
    </lineage>
</organism>
<accession>A0A2J7RR78</accession>
<dbReference type="EMBL" id="NEVH01000611">
    <property type="protein sequence ID" value="PNF43336.1"/>
    <property type="molecule type" value="Genomic_DNA"/>
</dbReference>
<dbReference type="STRING" id="105785.A0A2J7RR78"/>
<dbReference type="InParanoid" id="A0A2J7RR78"/>
<dbReference type="Proteomes" id="UP000235965">
    <property type="component" value="Unassembled WGS sequence"/>
</dbReference>
<feature type="compositionally biased region" description="Low complexity" evidence="1">
    <location>
        <begin position="168"/>
        <end position="187"/>
    </location>
</feature>
<protein>
    <submittedName>
        <fullName evidence="2">Uncharacterized protein</fullName>
    </submittedName>
</protein>
<dbReference type="EMBL" id="NEVH01000611">
    <property type="protein sequence ID" value="PNF43339.1"/>
    <property type="molecule type" value="Genomic_DNA"/>
</dbReference>
<comment type="caution">
    <text evidence="2">The sequence shown here is derived from an EMBL/GenBank/DDBJ whole genome shotgun (WGS) entry which is preliminary data.</text>
</comment>
<feature type="compositionally biased region" description="Basic and acidic residues" evidence="1">
    <location>
        <begin position="1"/>
        <end position="20"/>
    </location>
</feature>
<feature type="compositionally biased region" description="Basic and acidic residues" evidence="1">
    <location>
        <begin position="106"/>
        <end position="119"/>
    </location>
</feature>
<evidence type="ECO:0000313" key="3">
    <source>
        <dbReference type="Proteomes" id="UP000235965"/>
    </source>
</evidence>
<evidence type="ECO:0000256" key="1">
    <source>
        <dbReference type="SAM" id="MobiDB-lite"/>
    </source>
</evidence>